<keyword evidence="8" id="KW-1185">Reference proteome</keyword>
<dbReference type="CDD" id="cd13519">
    <property type="entry name" value="PBP2_PEB3_AcfC"/>
    <property type="match status" value="1"/>
</dbReference>
<sequence length="263" mass="28700">MNIVVRTAAALALSISSLHAFSQSVLHVYGPGGPAPAMKEAAEAFEKRTGTHVDVTAGPTPSWIDHARADADVIFSGSETMMSDFVVAMGDQLTPQAPVPLYLRPMAILVRPGNPRHIRGLADVVKPGVKVLVVNGAGQNGVWEDVAGRLGDIDTIAAMRRNIVSYAGNSAIARQTWISQRDIDVWLIWNIWQVSNPSLAETVQIEPRYAIYRDAGVAVTKRGEENPASRQFVDFLRAKEGEAIFSRWGWMTGRKAESKRVQN</sequence>
<dbReference type="Gene3D" id="3.40.190.10">
    <property type="entry name" value="Periplasmic binding protein-like II"/>
    <property type="match status" value="2"/>
</dbReference>
<reference evidence="7 8" key="1">
    <citation type="submission" date="2019-08" db="EMBL/GenBank/DDBJ databases">
        <authorList>
            <person name="Peeters C."/>
        </authorList>
    </citation>
    <scope>NUCLEOTIDE SEQUENCE [LARGE SCALE GENOMIC DNA]</scope>
    <source>
        <strain evidence="7 8">LMG 30175</strain>
    </source>
</reference>
<evidence type="ECO:0000256" key="5">
    <source>
        <dbReference type="ARBA" id="ARBA00022764"/>
    </source>
</evidence>
<protein>
    <recommendedName>
        <fullName evidence="9">ABC transporter substrate-binding protein</fullName>
    </recommendedName>
</protein>
<evidence type="ECO:0000256" key="3">
    <source>
        <dbReference type="ARBA" id="ARBA00022448"/>
    </source>
</evidence>
<feature type="chain" id="PRO_5022964732" description="ABC transporter substrate-binding protein" evidence="6">
    <location>
        <begin position="21"/>
        <end position="263"/>
    </location>
</feature>
<dbReference type="PANTHER" id="PTHR30368">
    <property type="entry name" value="SULFATE-BINDING PROTEIN"/>
    <property type="match status" value="1"/>
</dbReference>
<dbReference type="GO" id="GO:0140104">
    <property type="term" value="F:molecular carrier activity"/>
    <property type="evidence" value="ECO:0007669"/>
    <property type="project" value="InterPro"/>
</dbReference>
<dbReference type="RefSeq" id="WP_150698964.1">
    <property type="nucleotide sequence ID" value="NZ_CABPRZ010000021.1"/>
</dbReference>
<keyword evidence="3" id="KW-0813">Transport</keyword>
<dbReference type="Proteomes" id="UP000414233">
    <property type="component" value="Unassembled WGS sequence"/>
</dbReference>
<dbReference type="GO" id="GO:0042597">
    <property type="term" value="C:periplasmic space"/>
    <property type="evidence" value="ECO:0007669"/>
    <property type="project" value="UniProtKB-SubCell"/>
</dbReference>
<gene>
    <name evidence="7" type="ORF">PTE30175_04166</name>
</gene>
<organism evidence="7 8">
    <name type="scientific">Pandoraea terrae</name>
    <dbReference type="NCBI Taxonomy" id="1537710"/>
    <lineage>
        <taxon>Bacteria</taxon>
        <taxon>Pseudomonadati</taxon>
        <taxon>Pseudomonadota</taxon>
        <taxon>Betaproteobacteria</taxon>
        <taxon>Burkholderiales</taxon>
        <taxon>Burkholderiaceae</taxon>
        <taxon>Pandoraea</taxon>
    </lineage>
</organism>
<name>A0A5E4Y3I0_9BURK</name>
<dbReference type="PANTHER" id="PTHR30368:SF2">
    <property type="entry name" value="SULFATE-BINDING PROTEIN"/>
    <property type="match status" value="1"/>
</dbReference>
<evidence type="ECO:0008006" key="9">
    <source>
        <dbReference type="Google" id="ProtNLM"/>
    </source>
</evidence>
<feature type="signal peptide" evidence="6">
    <location>
        <begin position="1"/>
        <end position="20"/>
    </location>
</feature>
<dbReference type="GO" id="GO:1902358">
    <property type="term" value="P:sulfate transmembrane transport"/>
    <property type="evidence" value="ECO:0007669"/>
    <property type="project" value="InterPro"/>
</dbReference>
<dbReference type="AlphaFoldDB" id="A0A5E4Y3I0"/>
<evidence type="ECO:0000313" key="7">
    <source>
        <dbReference type="EMBL" id="VVE43186.1"/>
    </source>
</evidence>
<accession>A0A5E4Y3I0</accession>
<proteinExistence type="inferred from homology"/>
<dbReference type="Pfam" id="PF13531">
    <property type="entry name" value="SBP_bac_11"/>
    <property type="match status" value="1"/>
</dbReference>
<dbReference type="SUPFAM" id="SSF53850">
    <property type="entry name" value="Periplasmic binding protein-like II"/>
    <property type="match status" value="1"/>
</dbReference>
<keyword evidence="5" id="KW-0574">Periplasm</keyword>
<dbReference type="InterPro" id="IPR005669">
    <property type="entry name" value="Thiosulph/SO4-bd"/>
</dbReference>
<keyword evidence="4 6" id="KW-0732">Signal</keyword>
<comment type="subcellular location">
    <subcellularLocation>
        <location evidence="1">Periplasm</location>
    </subcellularLocation>
</comment>
<comment type="similarity">
    <text evidence="2">Belongs to the prokaryotic sulfate-binding protein family.</text>
</comment>
<dbReference type="OrthoDB" id="9802127at2"/>
<evidence type="ECO:0000256" key="6">
    <source>
        <dbReference type="SAM" id="SignalP"/>
    </source>
</evidence>
<evidence type="ECO:0000313" key="8">
    <source>
        <dbReference type="Proteomes" id="UP000414233"/>
    </source>
</evidence>
<evidence type="ECO:0000256" key="4">
    <source>
        <dbReference type="ARBA" id="ARBA00022729"/>
    </source>
</evidence>
<dbReference type="EMBL" id="CABPRZ010000021">
    <property type="protein sequence ID" value="VVE43186.1"/>
    <property type="molecule type" value="Genomic_DNA"/>
</dbReference>
<evidence type="ECO:0000256" key="2">
    <source>
        <dbReference type="ARBA" id="ARBA00006099"/>
    </source>
</evidence>
<evidence type="ECO:0000256" key="1">
    <source>
        <dbReference type="ARBA" id="ARBA00004418"/>
    </source>
</evidence>